<comment type="caution">
    <text evidence="5">Lacks conserved residue(s) required for the propagation of feature annotation.</text>
</comment>
<evidence type="ECO:0000313" key="8">
    <source>
        <dbReference type="Proteomes" id="UP000193685"/>
    </source>
</evidence>
<keyword evidence="3" id="KW-0378">Hydrolase</keyword>
<dbReference type="Pfam" id="PF00082">
    <property type="entry name" value="Peptidase_S8"/>
    <property type="match status" value="1"/>
</dbReference>
<evidence type="ECO:0000313" key="7">
    <source>
        <dbReference type="EMBL" id="ORY83226.1"/>
    </source>
</evidence>
<evidence type="ECO:0000256" key="2">
    <source>
        <dbReference type="ARBA" id="ARBA00022670"/>
    </source>
</evidence>
<keyword evidence="8" id="KW-1185">Reference proteome</keyword>
<evidence type="ECO:0000256" key="3">
    <source>
        <dbReference type="ARBA" id="ARBA00022801"/>
    </source>
</evidence>
<dbReference type="SUPFAM" id="SSF52743">
    <property type="entry name" value="Subtilisin-like"/>
    <property type="match status" value="1"/>
</dbReference>
<dbReference type="InterPro" id="IPR023828">
    <property type="entry name" value="Peptidase_S8_Ser-AS"/>
</dbReference>
<accession>A0A1Y2FIZ5</accession>
<dbReference type="OMA" id="WIGSKNA"/>
<dbReference type="EMBL" id="MCFI01000008">
    <property type="protein sequence ID" value="ORY83226.1"/>
    <property type="molecule type" value="Genomic_DNA"/>
</dbReference>
<dbReference type="InterPro" id="IPR000209">
    <property type="entry name" value="Peptidase_S8/S53_dom"/>
</dbReference>
<dbReference type="RefSeq" id="XP_040725807.1">
    <property type="nucleotide sequence ID" value="XM_040869213.1"/>
</dbReference>
<dbReference type="Gene3D" id="3.40.50.200">
    <property type="entry name" value="Peptidase S8/S53 domain"/>
    <property type="match status" value="1"/>
</dbReference>
<proteinExistence type="inferred from homology"/>
<dbReference type="InterPro" id="IPR036852">
    <property type="entry name" value="Peptidase_S8/S53_dom_sf"/>
</dbReference>
<dbReference type="Proteomes" id="UP000193685">
    <property type="component" value="Unassembled WGS sequence"/>
</dbReference>
<dbReference type="OrthoDB" id="206201at2759"/>
<dbReference type="GO" id="GO:0006508">
    <property type="term" value="P:proteolysis"/>
    <property type="evidence" value="ECO:0007669"/>
    <property type="project" value="UniProtKB-KW"/>
</dbReference>
<protein>
    <submittedName>
        <fullName evidence="7">Peptidase S8/S53 domain-containing protein</fullName>
    </submittedName>
</protein>
<evidence type="ECO:0000256" key="4">
    <source>
        <dbReference type="ARBA" id="ARBA00022825"/>
    </source>
</evidence>
<dbReference type="PROSITE" id="PS51892">
    <property type="entry name" value="SUBTILASE"/>
    <property type="match status" value="1"/>
</dbReference>
<dbReference type="PROSITE" id="PS00138">
    <property type="entry name" value="SUBTILASE_SER"/>
    <property type="match status" value="1"/>
</dbReference>
<dbReference type="STRING" id="56484.A0A1Y2FIZ5"/>
<organism evidence="7 8">
    <name type="scientific">Protomyces lactucae-debilis</name>
    <dbReference type="NCBI Taxonomy" id="2754530"/>
    <lineage>
        <taxon>Eukaryota</taxon>
        <taxon>Fungi</taxon>
        <taxon>Dikarya</taxon>
        <taxon>Ascomycota</taxon>
        <taxon>Taphrinomycotina</taxon>
        <taxon>Taphrinomycetes</taxon>
        <taxon>Taphrinales</taxon>
        <taxon>Protomycetaceae</taxon>
        <taxon>Protomyces</taxon>
    </lineage>
</organism>
<keyword evidence="2" id="KW-0645">Protease</keyword>
<gene>
    <name evidence="7" type="ORF">BCR37DRAFT_379233</name>
</gene>
<dbReference type="PANTHER" id="PTHR43806">
    <property type="entry name" value="PEPTIDASE S8"/>
    <property type="match status" value="1"/>
</dbReference>
<dbReference type="GO" id="GO:0004252">
    <property type="term" value="F:serine-type endopeptidase activity"/>
    <property type="evidence" value="ECO:0007669"/>
    <property type="project" value="InterPro"/>
</dbReference>
<dbReference type="PANTHER" id="PTHR43806:SF11">
    <property type="entry name" value="CEREVISIN-RELATED"/>
    <property type="match status" value="1"/>
</dbReference>
<comment type="caution">
    <text evidence="7">The sequence shown here is derived from an EMBL/GenBank/DDBJ whole genome shotgun (WGS) entry which is preliminary data.</text>
</comment>
<keyword evidence="4" id="KW-0720">Serine protease</keyword>
<evidence type="ECO:0000256" key="1">
    <source>
        <dbReference type="ARBA" id="ARBA00011073"/>
    </source>
</evidence>
<dbReference type="AlphaFoldDB" id="A0A1Y2FIZ5"/>
<name>A0A1Y2FIZ5_PROLT</name>
<sequence>MSLGGGASSALDAAVKAATTNGVHVAVAAGNENQDANNVSPARAGLNSAVVCVGAHDITDARASFSNYGTPVTVFGPGVNVLSTWFRSDTDTNVISGTSMATPHTAGVLAYYLSDPSYNAFSPAQLKQVLVGKSQKGVIALGQTKGTFGFFRQQVSRTTANNLLQI</sequence>
<comment type="similarity">
    <text evidence="1 5">Belongs to the peptidase S8 family.</text>
</comment>
<reference evidence="7 8" key="1">
    <citation type="submission" date="2016-07" db="EMBL/GenBank/DDBJ databases">
        <title>Pervasive Adenine N6-methylation of Active Genes in Fungi.</title>
        <authorList>
            <consortium name="DOE Joint Genome Institute"/>
            <person name="Mondo S.J."/>
            <person name="Dannebaum R.O."/>
            <person name="Kuo R.C."/>
            <person name="Labutti K."/>
            <person name="Haridas S."/>
            <person name="Kuo A."/>
            <person name="Salamov A."/>
            <person name="Ahrendt S.R."/>
            <person name="Lipzen A."/>
            <person name="Sullivan W."/>
            <person name="Andreopoulos W.B."/>
            <person name="Clum A."/>
            <person name="Lindquist E."/>
            <person name="Daum C."/>
            <person name="Ramamoorthy G.K."/>
            <person name="Gryganskyi A."/>
            <person name="Culley D."/>
            <person name="Magnuson J.K."/>
            <person name="James T.Y."/>
            <person name="O'Malley M.A."/>
            <person name="Stajich J.E."/>
            <person name="Spatafora J.W."/>
            <person name="Visel A."/>
            <person name="Grigoriev I.V."/>
        </authorList>
    </citation>
    <scope>NUCLEOTIDE SEQUENCE [LARGE SCALE GENOMIC DNA]</scope>
    <source>
        <strain evidence="7 8">12-1054</strain>
    </source>
</reference>
<evidence type="ECO:0000259" key="6">
    <source>
        <dbReference type="Pfam" id="PF00082"/>
    </source>
</evidence>
<feature type="domain" description="Peptidase S8/S53" evidence="6">
    <location>
        <begin position="1"/>
        <end position="140"/>
    </location>
</feature>
<dbReference type="InterPro" id="IPR050131">
    <property type="entry name" value="Peptidase_S8_subtilisin-like"/>
</dbReference>
<dbReference type="GeneID" id="63785812"/>
<evidence type="ECO:0000256" key="5">
    <source>
        <dbReference type="PROSITE-ProRule" id="PRU01240"/>
    </source>
</evidence>